<dbReference type="AlphaFoldDB" id="A0A0A8YNT2"/>
<sequence>MIMAVHKIPHIPCPILLTQLDFQLSLAATSGQCTWPPFFIRPSKTWEICILCMNSSTSSISPHCCLPPFSQCPF</sequence>
<evidence type="ECO:0000313" key="1">
    <source>
        <dbReference type="EMBL" id="JAD24417.1"/>
    </source>
</evidence>
<protein>
    <submittedName>
        <fullName evidence="1">Uncharacterized protein</fullName>
    </submittedName>
</protein>
<accession>A0A0A8YNT2</accession>
<organism evidence="1">
    <name type="scientific">Arundo donax</name>
    <name type="common">Giant reed</name>
    <name type="synonym">Donax arundinaceus</name>
    <dbReference type="NCBI Taxonomy" id="35708"/>
    <lineage>
        <taxon>Eukaryota</taxon>
        <taxon>Viridiplantae</taxon>
        <taxon>Streptophyta</taxon>
        <taxon>Embryophyta</taxon>
        <taxon>Tracheophyta</taxon>
        <taxon>Spermatophyta</taxon>
        <taxon>Magnoliopsida</taxon>
        <taxon>Liliopsida</taxon>
        <taxon>Poales</taxon>
        <taxon>Poaceae</taxon>
        <taxon>PACMAD clade</taxon>
        <taxon>Arundinoideae</taxon>
        <taxon>Arundineae</taxon>
        <taxon>Arundo</taxon>
    </lineage>
</organism>
<proteinExistence type="predicted"/>
<name>A0A0A8YNT2_ARUDO</name>
<reference evidence="1" key="2">
    <citation type="journal article" date="2015" name="Data Brief">
        <title>Shoot transcriptome of the giant reed, Arundo donax.</title>
        <authorList>
            <person name="Barrero R.A."/>
            <person name="Guerrero F.D."/>
            <person name="Moolhuijzen P."/>
            <person name="Goolsby J.A."/>
            <person name="Tidwell J."/>
            <person name="Bellgard S.E."/>
            <person name="Bellgard M.I."/>
        </authorList>
    </citation>
    <scope>NUCLEOTIDE SEQUENCE</scope>
    <source>
        <tissue evidence="1">Shoot tissue taken approximately 20 cm above the soil surface</tissue>
    </source>
</reference>
<reference evidence="1" key="1">
    <citation type="submission" date="2014-09" db="EMBL/GenBank/DDBJ databases">
        <authorList>
            <person name="Magalhaes I.L.F."/>
            <person name="Oliveira U."/>
            <person name="Santos F.R."/>
            <person name="Vidigal T.H.D.A."/>
            <person name="Brescovit A.D."/>
            <person name="Santos A.J."/>
        </authorList>
    </citation>
    <scope>NUCLEOTIDE SEQUENCE</scope>
    <source>
        <tissue evidence="1">Shoot tissue taken approximately 20 cm above the soil surface</tissue>
    </source>
</reference>
<dbReference type="EMBL" id="GBRH01273478">
    <property type="protein sequence ID" value="JAD24417.1"/>
    <property type="molecule type" value="Transcribed_RNA"/>
</dbReference>